<dbReference type="EMBL" id="MT993571">
    <property type="protein sequence ID" value="QPB10679.1"/>
    <property type="molecule type" value="Genomic_RNA"/>
</dbReference>
<organism evidence="3">
    <name type="scientific">Cataraqui virus</name>
    <dbReference type="NCBI Taxonomy" id="2776967"/>
    <lineage>
        <taxon>Viruses</taxon>
        <taxon>Riboviria</taxon>
        <taxon>Orthornavirae</taxon>
        <taxon>Duplornaviricota</taxon>
        <taxon>Resentoviricetes</taxon>
        <taxon>Reovirales</taxon>
        <taxon>Spinareoviridae</taxon>
        <taxon>Orthoreovirus</taxon>
    </lineage>
</organism>
<reference evidence="3" key="1">
    <citation type="journal article" date="2021" name="Virology (Lond)">
        <title>RNA virome abundance and diversity is associated with host age in a bird species.</title>
        <authorList>
            <person name="Wille M."/>
            <person name="Shi M."/>
            <person name="Hurt A.C."/>
            <person name="Klaassen M."/>
            <person name="Holmes E.C."/>
        </authorList>
    </citation>
    <scope>NUCLEOTIDE SEQUENCE</scope>
    <source>
        <strain evidence="3">MW02_1o</strain>
    </source>
</reference>
<dbReference type="InterPro" id="IPR002507">
    <property type="entry name" value="Reovirus_polyG_pol"/>
</dbReference>
<feature type="compositionally biased region" description="Basic and acidic residues" evidence="2">
    <location>
        <begin position="222"/>
        <end position="231"/>
    </location>
</feature>
<name>A0A8E4QJ82_9REOV</name>
<dbReference type="GO" id="GO:0003968">
    <property type="term" value="F:RNA-directed RNA polymerase activity"/>
    <property type="evidence" value="ECO:0007669"/>
    <property type="project" value="InterPro"/>
</dbReference>
<protein>
    <submittedName>
        <fullName evidence="3">Sigma NS protein</fullName>
    </submittedName>
</protein>
<evidence type="ECO:0000256" key="1">
    <source>
        <dbReference type="ARBA" id="ARBA00022884"/>
    </source>
</evidence>
<evidence type="ECO:0000256" key="2">
    <source>
        <dbReference type="SAM" id="MobiDB-lite"/>
    </source>
</evidence>
<dbReference type="GO" id="GO:0003727">
    <property type="term" value="F:single-stranded RNA binding"/>
    <property type="evidence" value="ECO:0007669"/>
    <property type="project" value="InterPro"/>
</dbReference>
<dbReference type="Pfam" id="PF01518">
    <property type="entry name" value="PolyG_pol"/>
    <property type="match status" value="1"/>
</dbReference>
<proteinExistence type="predicted"/>
<evidence type="ECO:0000313" key="3">
    <source>
        <dbReference type="EMBL" id="QPB10679.1"/>
    </source>
</evidence>
<feature type="region of interest" description="Disordered" evidence="2">
    <location>
        <begin position="222"/>
        <end position="244"/>
    </location>
</feature>
<keyword evidence="1" id="KW-0694">RNA-binding</keyword>
<accession>A0A8E4QJ82</accession>
<sequence>MEHSVRVGVSRNTAVNASQQILRGFYLLRCTISADSRQATKAVQAYFPMLQRVVKMLSPLAALSGDRTVRPVNVRQTLSRDIRTLADYALVCHHPSDLPSTQTSAGLDTARDVVKLLSGVVGDLTHVLPDSSQTYSPAVIANTIARVMAGFIPQRDADFDLDGSIDLLSAELVAFKFVLPFMLTVTDGGMAMVPPPYTCEEMLTDRAKLNALDASFGVESKSDQRMTKDAAEMSSRSLNELPRSDRRGRMPWKMMLAFLGTQLKHELDSLGEQRPELQSNSHVTTFGGKLFQQMSVFVPIDRDLLQLALAIKEMGFAMNPAQVYSKWNQIRNTGQCVDISNARVEVRFGAWTLKRDDDLLLSVQPAKMA</sequence>